<accession>A0A1I4A298</accession>
<dbReference type="AlphaFoldDB" id="A0A1I4A298"/>
<keyword evidence="1" id="KW-1133">Transmembrane helix</keyword>
<keyword evidence="1" id="KW-0812">Transmembrane</keyword>
<reference evidence="3" key="1">
    <citation type="submission" date="2016-10" db="EMBL/GenBank/DDBJ databases">
        <authorList>
            <person name="Varghese N."/>
            <person name="Submissions S."/>
        </authorList>
    </citation>
    <scope>NUCLEOTIDE SEQUENCE [LARGE SCALE GENOMIC DNA]</scope>
    <source>
        <strain evidence="3">OK042</strain>
    </source>
</reference>
<dbReference type="Proteomes" id="UP000198915">
    <property type="component" value="Unassembled WGS sequence"/>
</dbReference>
<evidence type="ECO:0000313" key="2">
    <source>
        <dbReference type="EMBL" id="SFK50484.1"/>
    </source>
</evidence>
<dbReference type="EMBL" id="FORT01000014">
    <property type="protein sequence ID" value="SFK50484.1"/>
    <property type="molecule type" value="Genomic_DNA"/>
</dbReference>
<proteinExistence type="predicted"/>
<gene>
    <name evidence="2" type="ORF">SAMN05518846_114118</name>
</gene>
<evidence type="ECO:0000256" key="1">
    <source>
        <dbReference type="SAM" id="Phobius"/>
    </source>
</evidence>
<protein>
    <submittedName>
        <fullName evidence="2">Uncharacterized protein</fullName>
    </submittedName>
</protein>
<feature type="transmembrane region" description="Helical" evidence="1">
    <location>
        <begin position="49"/>
        <end position="70"/>
    </location>
</feature>
<keyword evidence="3" id="KW-1185">Reference proteome</keyword>
<keyword evidence="1" id="KW-0472">Membrane</keyword>
<sequence length="86" mass="9455">MSYSLRAPDTQPEYDQIKEVTCRKIDSMKGLHSLSPPLVLDPAFVENNFHLIIAASFFPTTLSAAVGGVVHENKKQPSWIGTDPLS</sequence>
<organism evidence="2 3">
    <name type="scientific">Brevibacillus centrosporus</name>
    <dbReference type="NCBI Taxonomy" id="54910"/>
    <lineage>
        <taxon>Bacteria</taxon>
        <taxon>Bacillati</taxon>
        <taxon>Bacillota</taxon>
        <taxon>Bacilli</taxon>
        <taxon>Bacillales</taxon>
        <taxon>Paenibacillaceae</taxon>
        <taxon>Brevibacillus</taxon>
    </lineage>
</organism>
<name>A0A1I4A298_9BACL</name>
<evidence type="ECO:0000313" key="3">
    <source>
        <dbReference type="Proteomes" id="UP000198915"/>
    </source>
</evidence>